<dbReference type="RefSeq" id="WP_101712509.1">
    <property type="nucleotide sequence ID" value="NZ_CP026100.1"/>
</dbReference>
<protein>
    <submittedName>
        <fullName evidence="1">Uncharacterized protein</fullName>
    </submittedName>
</protein>
<dbReference type="AlphaFoldDB" id="A0A2N5CVF3"/>
<organism evidence="1 2">
    <name type="scientific">Caulobacter flavus</name>
    <dbReference type="NCBI Taxonomy" id="1679497"/>
    <lineage>
        <taxon>Bacteria</taxon>
        <taxon>Pseudomonadati</taxon>
        <taxon>Pseudomonadota</taxon>
        <taxon>Alphaproteobacteria</taxon>
        <taxon>Caulobacterales</taxon>
        <taxon>Caulobacteraceae</taxon>
        <taxon>Caulobacter</taxon>
    </lineage>
</organism>
<name>A0A2N5CVF3_9CAUL</name>
<gene>
    <name evidence="1" type="ORF">CFHF_08080</name>
</gene>
<dbReference type="Proteomes" id="UP000234483">
    <property type="component" value="Unassembled WGS sequence"/>
</dbReference>
<evidence type="ECO:0000313" key="1">
    <source>
        <dbReference type="EMBL" id="PLR17775.1"/>
    </source>
</evidence>
<accession>A0A2N5CVF3</accession>
<sequence>MSGFTDLERAALAAICDGRPDIARQLRALLATMRQPERENTGHGFYTCFDVDRDQPPIDWPTRTLDSPTAEVAVDGKTLLMGFILWLEDGFPTCLEGFQHGTPQGENIDLKPKDLAALVWTRLAD</sequence>
<evidence type="ECO:0000313" key="2">
    <source>
        <dbReference type="Proteomes" id="UP000234483"/>
    </source>
</evidence>
<dbReference type="EMBL" id="PJRQ01000015">
    <property type="protein sequence ID" value="PLR17775.1"/>
    <property type="molecule type" value="Genomic_DNA"/>
</dbReference>
<comment type="caution">
    <text evidence="1">The sequence shown here is derived from an EMBL/GenBank/DDBJ whole genome shotgun (WGS) entry which is preliminary data.</text>
</comment>
<reference evidence="1 2" key="1">
    <citation type="submission" date="2017-12" db="EMBL/GenBank/DDBJ databases">
        <title>The genome sequence of Caulobacter flavus CGMCC1 15093.</title>
        <authorList>
            <person name="Gao J."/>
            <person name="Mao X."/>
            <person name="Sun J."/>
        </authorList>
    </citation>
    <scope>NUCLEOTIDE SEQUENCE [LARGE SCALE GENOMIC DNA]</scope>
    <source>
        <strain evidence="1 2">CGMCC1 15093</strain>
    </source>
</reference>
<proteinExistence type="predicted"/>